<dbReference type="Proteomes" id="UP000007752">
    <property type="component" value="Chromosome 5"/>
</dbReference>
<dbReference type="InterPro" id="IPR018790">
    <property type="entry name" value="DUF2358"/>
</dbReference>
<reference evidence="2" key="1">
    <citation type="journal article" date="2005" name="PLoS Biol.">
        <title>The genomes of Oryza sativa: a history of duplications.</title>
        <authorList>
            <person name="Yu J."/>
            <person name="Wang J."/>
            <person name="Lin W."/>
            <person name="Li S."/>
            <person name="Li H."/>
            <person name="Zhou J."/>
            <person name="Ni P."/>
            <person name="Dong W."/>
            <person name="Hu S."/>
            <person name="Zeng C."/>
            <person name="Zhang J."/>
            <person name="Zhang Y."/>
            <person name="Li R."/>
            <person name="Xu Z."/>
            <person name="Li S."/>
            <person name="Li X."/>
            <person name="Zheng H."/>
            <person name="Cong L."/>
            <person name="Lin L."/>
            <person name="Yin J."/>
            <person name="Geng J."/>
            <person name="Li G."/>
            <person name="Shi J."/>
            <person name="Liu J."/>
            <person name="Lv H."/>
            <person name="Li J."/>
            <person name="Wang J."/>
            <person name="Deng Y."/>
            <person name="Ran L."/>
            <person name="Shi X."/>
            <person name="Wang X."/>
            <person name="Wu Q."/>
            <person name="Li C."/>
            <person name="Ren X."/>
            <person name="Wang J."/>
            <person name="Wang X."/>
            <person name="Li D."/>
            <person name="Liu D."/>
            <person name="Zhang X."/>
            <person name="Ji Z."/>
            <person name="Zhao W."/>
            <person name="Sun Y."/>
            <person name="Zhang Z."/>
            <person name="Bao J."/>
            <person name="Han Y."/>
            <person name="Dong L."/>
            <person name="Ji J."/>
            <person name="Chen P."/>
            <person name="Wu S."/>
            <person name="Liu J."/>
            <person name="Xiao Y."/>
            <person name="Bu D."/>
            <person name="Tan J."/>
            <person name="Yang L."/>
            <person name="Ye C."/>
            <person name="Zhang J."/>
            <person name="Xu J."/>
            <person name="Zhou Y."/>
            <person name="Yu Y."/>
            <person name="Zhang B."/>
            <person name="Zhuang S."/>
            <person name="Wei H."/>
            <person name="Liu B."/>
            <person name="Lei M."/>
            <person name="Yu H."/>
            <person name="Li Y."/>
            <person name="Xu H."/>
            <person name="Wei S."/>
            <person name="He X."/>
            <person name="Fang L."/>
            <person name="Zhang Z."/>
            <person name="Zhang Y."/>
            <person name="Huang X."/>
            <person name="Su Z."/>
            <person name="Tong W."/>
            <person name="Li J."/>
            <person name="Tong Z."/>
            <person name="Li S."/>
            <person name="Ye J."/>
            <person name="Wang L."/>
            <person name="Fang L."/>
            <person name="Lei T."/>
            <person name="Chen C."/>
            <person name="Chen H."/>
            <person name="Xu Z."/>
            <person name="Li H."/>
            <person name="Huang H."/>
            <person name="Zhang F."/>
            <person name="Xu H."/>
            <person name="Li N."/>
            <person name="Zhao C."/>
            <person name="Li S."/>
            <person name="Dong L."/>
            <person name="Huang Y."/>
            <person name="Li L."/>
            <person name="Xi Y."/>
            <person name="Qi Q."/>
            <person name="Li W."/>
            <person name="Zhang B."/>
            <person name="Hu W."/>
            <person name="Zhang Y."/>
            <person name="Tian X."/>
            <person name="Jiao Y."/>
            <person name="Liang X."/>
            <person name="Jin J."/>
            <person name="Gao L."/>
            <person name="Zheng W."/>
            <person name="Hao B."/>
            <person name="Liu S."/>
            <person name="Wang W."/>
            <person name="Yuan L."/>
            <person name="Cao M."/>
            <person name="McDermott J."/>
            <person name="Samudrala R."/>
            <person name="Wang J."/>
            <person name="Wong G.K."/>
            <person name="Yang H."/>
        </authorList>
    </citation>
    <scope>NUCLEOTIDE SEQUENCE [LARGE SCALE GENOMIC DNA]</scope>
</reference>
<dbReference type="PANTHER" id="PTHR31094">
    <property type="entry name" value="RIKEN CDNA 2310061I04 GENE"/>
    <property type="match status" value="1"/>
</dbReference>
<reference evidence="2" key="2">
    <citation type="submission" date="2008-12" db="EMBL/GenBank/DDBJ databases">
        <title>Improved gene annotation of the rice (Oryza sativa) genomes.</title>
        <authorList>
            <person name="Wang J."/>
            <person name="Li R."/>
            <person name="Fan W."/>
            <person name="Huang Q."/>
            <person name="Zhang J."/>
            <person name="Zhou Y."/>
            <person name="Hu Y."/>
            <person name="Zi S."/>
            <person name="Li J."/>
            <person name="Ni P."/>
            <person name="Zheng H."/>
            <person name="Zhang Y."/>
            <person name="Zhao M."/>
            <person name="Hao Q."/>
            <person name="McDermott J."/>
            <person name="Samudrala R."/>
            <person name="Kristiansen K."/>
            <person name="Wong G.K.-S."/>
        </authorList>
    </citation>
    <scope>NUCLEOTIDE SEQUENCE</scope>
</reference>
<dbReference type="EMBL" id="CM000142">
    <property type="protein sequence ID" value="EEE62756.1"/>
    <property type="molecule type" value="Genomic_DNA"/>
</dbReference>
<dbReference type="Pfam" id="PF10184">
    <property type="entry name" value="DUF2358"/>
    <property type="match status" value="1"/>
</dbReference>
<accession>B9FN47</accession>
<sequence>MYEEIKEWPLMHASGDDIVFKDPINNFTGIDNYKRIFWALRFTGQIFFKALWIDIISIWQPVEDVIMIRWIVHGIPRVLSDGPGRFEGTSEYKFDKNGKIYEHKVDNVAKNTPTKFKVLPVVELIRSLGCPSTPKPTYFETSSLQLISLLPFCSKFLSRNVGIAEVIPRSWLSFEPSLVVLDQKQGNPPLMTAADMPDSLQRQSSFHPGSSPPPPEPGLFSLDAAVDNGKPPDDGVLPASQEAAAPPLADAGTTASWVG</sequence>
<evidence type="ECO:0000256" key="1">
    <source>
        <dbReference type="SAM" id="MobiDB-lite"/>
    </source>
</evidence>
<feature type="region of interest" description="Disordered" evidence="1">
    <location>
        <begin position="189"/>
        <end position="259"/>
    </location>
</feature>
<proteinExistence type="predicted"/>
<dbReference type="SUPFAM" id="SSF54427">
    <property type="entry name" value="NTF2-like"/>
    <property type="match status" value="1"/>
</dbReference>
<dbReference type="InterPro" id="IPR032710">
    <property type="entry name" value="NTF2-like_dom_sf"/>
</dbReference>
<dbReference type="PANTHER" id="PTHR31094:SF2">
    <property type="entry name" value="RIKEN CDNA 2310061I04 GENE"/>
    <property type="match status" value="1"/>
</dbReference>
<dbReference type="AlphaFoldDB" id="B9FN47"/>
<name>B9FN47_ORYSJ</name>
<gene>
    <name evidence="2" type="ORF">OsJ_17559</name>
</gene>
<organism evidence="2">
    <name type="scientific">Oryza sativa subsp. japonica</name>
    <name type="common">Rice</name>
    <dbReference type="NCBI Taxonomy" id="39947"/>
    <lineage>
        <taxon>Eukaryota</taxon>
        <taxon>Viridiplantae</taxon>
        <taxon>Streptophyta</taxon>
        <taxon>Embryophyta</taxon>
        <taxon>Tracheophyta</taxon>
        <taxon>Spermatophyta</taxon>
        <taxon>Magnoliopsida</taxon>
        <taxon>Liliopsida</taxon>
        <taxon>Poales</taxon>
        <taxon>Poaceae</taxon>
        <taxon>BOP clade</taxon>
        <taxon>Oryzoideae</taxon>
        <taxon>Oryzeae</taxon>
        <taxon>Oryzinae</taxon>
        <taxon>Oryza</taxon>
        <taxon>Oryza sativa</taxon>
    </lineage>
</organism>
<evidence type="ECO:0000313" key="2">
    <source>
        <dbReference type="EMBL" id="EEE62756.1"/>
    </source>
</evidence>
<protein>
    <submittedName>
        <fullName evidence="2">Uncharacterized protein</fullName>
    </submittedName>
</protein>